<dbReference type="RefSeq" id="WP_086033858.1">
    <property type="nucleotide sequence ID" value="NZ_MDSU01000018.1"/>
</dbReference>
<evidence type="ECO:0000256" key="5">
    <source>
        <dbReference type="ARBA" id="ARBA00023015"/>
    </source>
</evidence>
<evidence type="ECO:0000256" key="6">
    <source>
        <dbReference type="ARBA" id="ARBA00023125"/>
    </source>
</evidence>
<dbReference type="Pfam" id="PF25601">
    <property type="entry name" value="AAA_lid_14"/>
    <property type="match status" value="1"/>
</dbReference>
<dbReference type="InterPro" id="IPR003593">
    <property type="entry name" value="AAA+_ATPase"/>
</dbReference>
<evidence type="ECO:0000313" key="11">
    <source>
        <dbReference type="EMBL" id="OSS41617.1"/>
    </source>
</evidence>
<evidence type="ECO:0000313" key="12">
    <source>
        <dbReference type="Proteomes" id="UP000194141"/>
    </source>
</evidence>
<keyword evidence="2" id="KW-0547">Nucleotide-binding</keyword>
<dbReference type="EMBL" id="MDSU01000018">
    <property type="protein sequence ID" value="OSS41617.1"/>
    <property type="molecule type" value="Genomic_DNA"/>
</dbReference>
<dbReference type="PROSITE" id="PS00675">
    <property type="entry name" value="SIGMA54_INTERACT_1"/>
    <property type="match status" value="1"/>
</dbReference>
<dbReference type="SUPFAM" id="SSF52540">
    <property type="entry name" value="P-loop containing nucleoside triphosphate hydrolases"/>
    <property type="match status" value="1"/>
</dbReference>
<evidence type="ECO:0000256" key="8">
    <source>
        <dbReference type="PROSITE-ProRule" id="PRU00169"/>
    </source>
</evidence>
<keyword evidence="1 8" id="KW-0597">Phosphoprotein</keyword>
<evidence type="ECO:0000256" key="2">
    <source>
        <dbReference type="ARBA" id="ARBA00022741"/>
    </source>
</evidence>
<dbReference type="GO" id="GO:0003677">
    <property type="term" value="F:DNA binding"/>
    <property type="evidence" value="ECO:0007669"/>
    <property type="project" value="UniProtKB-KW"/>
</dbReference>
<dbReference type="InterPro" id="IPR058031">
    <property type="entry name" value="AAA_lid_NorR"/>
</dbReference>
<dbReference type="OrthoDB" id="9763792at2"/>
<dbReference type="PROSITE" id="PS50045">
    <property type="entry name" value="SIGMA54_INTERACT_4"/>
    <property type="match status" value="1"/>
</dbReference>
<protein>
    <submittedName>
        <fullName evidence="11">Response regulator of zinc sigma-54-dependent two-component system</fullName>
    </submittedName>
</protein>
<dbReference type="Gene3D" id="3.40.50.2300">
    <property type="match status" value="1"/>
</dbReference>
<evidence type="ECO:0000256" key="7">
    <source>
        <dbReference type="ARBA" id="ARBA00023163"/>
    </source>
</evidence>
<feature type="domain" description="Response regulatory" evidence="10">
    <location>
        <begin position="2"/>
        <end position="116"/>
    </location>
</feature>
<evidence type="ECO:0000256" key="3">
    <source>
        <dbReference type="ARBA" id="ARBA00022840"/>
    </source>
</evidence>
<organism evidence="11 12">
    <name type="scientific">Desulfurella amilsii</name>
    <dbReference type="NCBI Taxonomy" id="1562698"/>
    <lineage>
        <taxon>Bacteria</taxon>
        <taxon>Pseudomonadati</taxon>
        <taxon>Campylobacterota</taxon>
        <taxon>Desulfurellia</taxon>
        <taxon>Desulfurellales</taxon>
        <taxon>Desulfurellaceae</taxon>
        <taxon>Desulfurella</taxon>
    </lineage>
</organism>
<dbReference type="FunFam" id="3.40.50.2300:FF:000018">
    <property type="entry name" value="DNA-binding transcriptional regulator NtrC"/>
    <property type="match status" value="1"/>
</dbReference>
<dbReference type="InterPro" id="IPR027417">
    <property type="entry name" value="P-loop_NTPase"/>
</dbReference>
<keyword evidence="3" id="KW-0067">ATP-binding</keyword>
<sequence>MRILVVDDDEQLRIALFSTLKHLSCECSLAQNAKEALNLLKKETFDLILSDLKMPKVDGIELLKQVKQNNINIPFVIMTAFGTIETAVLAIKLGAFDFIVKPFSKETIEKIMSLSANYNVLKPIQEFSVDSEYIFESKKMRETLELVEKVAKTDVTVLLSGETGTGKEVIAKLVHKLSNRSKEKFVSINCASIPANLLESELFGYEKGAFSGAVKTYKGKFEQANDGTLLLDEISEMPLELQAKLLRVLQERVVDKLGSSQSVAIDTRIICTTNKNLAEQVKNGCFREDLFYRISVFPILLSPLRERTEDIPCLIDFFIKKYSRRFQKDMQGISNEALEILLNYAWLGNVRELENTIERAIILSKQNFLSKEDIFLHGI</sequence>
<feature type="domain" description="Sigma-54 factor interaction" evidence="9">
    <location>
        <begin position="133"/>
        <end position="362"/>
    </location>
</feature>
<keyword evidence="4" id="KW-0902">Two-component regulatory system</keyword>
<proteinExistence type="predicted"/>
<dbReference type="SUPFAM" id="SSF52172">
    <property type="entry name" value="CheY-like"/>
    <property type="match status" value="1"/>
</dbReference>
<feature type="modified residue" description="4-aspartylphosphate" evidence="8">
    <location>
        <position position="51"/>
    </location>
</feature>
<evidence type="ECO:0000259" key="10">
    <source>
        <dbReference type="PROSITE" id="PS50110"/>
    </source>
</evidence>
<dbReference type="AlphaFoldDB" id="A0A1X4XVQ3"/>
<evidence type="ECO:0000256" key="4">
    <source>
        <dbReference type="ARBA" id="ARBA00023012"/>
    </source>
</evidence>
<evidence type="ECO:0000256" key="1">
    <source>
        <dbReference type="ARBA" id="ARBA00022553"/>
    </source>
</evidence>
<name>A0A1X4XVQ3_9BACT</name>
<dbReference type="PROSITE" id="PS50110">
    <property type="entry name" value="RESPONSE_REGULATORY"/>
    <property type="match status" value="1"/>
</dbReference>
<dbReference type="SMART" id="SM00448">
    <property type="entry name" value="REC"/>
    <property type="match status" value="1"/>
</dbReference>
<dbReference type="Pfam" id="PF00072">
    <property type="entry name" value="Response_reg"/>
    <property type="match status" value="1"/>
</dbReference>
<keyword evidence="12" id="KW-1185">Reference proteome</keyword>
<keyword evidence="6" id="KW-0238">DNA-binding</keyword>
<dbReference type="GO" id="GO:0006355">
    <property type="term" value="P:regulation of DNA-templated transcription"/>
    <property type="evidence" value="ECO:0007669"/>
    <property type="project" value="InterPro"/>
</dbReference>
<dbReference type="SMART" id="SM00382">
    <property type="entry name" value="AAA"/>
    <property type="match status" value="1"/>
</dbReference>
<dbReference type="GO" id="GO:0005524">
    <property type="term" value="F:ATP binding"/>
    <property type="evidence" value="ECO:0007669"/>
    <property type="project" value="UniProtKB-KW"/>
</dbReference>
<accession>A0A1X4XVQ3</accession>
<dbReference type="FunFam" id="3.40.50.300:FF:000006">
    <property type="entry name" value="DNA-binding transcriptional regulator NtrC"/>
    <property type="match status" value="1"/>
</dbReference>
<gene>
    <name evidence="11" type="ORF">DESAMIL20_1170</name>
</gene>
<dbReference type="PANTHER" id="PTHR32071">
    <property type="entry name" value="TRANSCRIPTIONAL REGULATORY PROTEIN"/>
    <property type="match status" value="1"/>
</dbReference>
<dbReference type="GO" id="GO:0000160">
    <property type="term" value="P:phosphorelay signal transduction system"/>
    <property type="evidence" value="ECO:0007669"/>
    <property type="project" value="UniProtKB-KW"/>
</dbReference>
<dbReference type="InterPro" id="IPR001789">
    <property type="entry name" value="Sig_transdc_resp-reg_receiver"/>
</dbReference>
<keyword evidence="7" id="KW-0804">Transcription</keyword>
<dbReference type="Gene3D" id="1.10.8.60">
    <property type="match status" value="1"/>
</dbReference>
<comment type="caution">
    <text evidence="11">The sequence shown here is derived from an EMBL/GenBank/DDBJ whole genome shotgun (WGS) entry which is preliminary data.</text>
</comment>
<dbReference type="CDD" id="cd00009">
    <property type="entry name" value="AAA"/>
    <property type="match status" value="1"/>
</dbReference>
<dbReference type="PANTHER" id="PTHR32071:SF21">
    <property type="entry name" value="TRANSCRIPTIONAL REGULATORY PROTEIN FLGR"/>
    <property type="match status" value="1"/>
</dbReference>
<dbReference type="InterPro" id="IPR011006">
    <property type="entry name" value="CheY-like_superfamily"/>
</dbReference>
<keyword evidence="5" id="KW-0805">Transcription regulation</keyword>
<dbReference type="Pfam" id="PF00158">
    <property type="entry name" value="Sigma54_activat"/>
    <property type="match status" value="1"/>
</dbReference>
<dbReference type="InterPro" id="IPR002078">
    <property type="entry name" value="Sigma_54_int"/>
</dbReference>
<evidence type="ECO:0000259" key="9">
    <source>
        <dbReference type="PROSITE" id="PS50045"/>
    </source>
</evidence>
<reference evidence="11 12" key="1">
    <citation type="journal article" date="2017" name="Front. Microbiol.">
        <title>Genome Sequence of Desulfurella amilsii Strain TR1 and Comparative Genomics of Desulfurellaceae Family.</title>
        <authorList>
            <person name="Florentino A.P."/>
            <person name="Stams A.J."/>
            <person name="Sanchez-Andrea I."/>
        </authorList>
    </citation>
    <scope>NUCLEOTIDE SEQUENCE [LARGE SCALE GENOMIC DNA]</scope>
    <source>
        <strain evidence="11 12">TR1</strain>
    </source>
</reference>
<dbReference type="InterPro" id="IPR025662">
    <property type="entry name" value="Sigma_54_int_dom_ATP-bd_1"/>
</dbReference>
<dbReference type="Proteomes" id="UP000194141">
    <property type="component" value="Unassembled WGS sequence"/>
</dbReference>
<dbReference type="STRING" id="1562698.DESAMIL20_1170"/>
<dbReference type="Gene3D" id="3.40.50.300">
    <property type="entry name" value="P-loop containing nucleotide triphosphate hydrolases"/>
    <property type="match status" value="1"/>
</dbReference>